<accession>A0ACB5R8M5</accession>
<dbReference type="Proteomes" id="UP001058074">
    <property type="component" value="Unassembled WGS sequence"/>
</dbReference>
<protein>
    <submittedName>
        <fullName evidence="1">Ribosome biogenesis GTPase RsgA</fullName>
    </submittedName>
</protein>
<evidence type="ECO:0000313" key="1">
    <source>
        <dbReference type="EMBL" id="GKX65391.1"/>
    </source>
</evidence>
<organism evidence="1 2">
    <name type="scientific">Inconstantimicrobium mannanitabidum</name>
    <dbReference type="NCBI Taxonomy" id="1604901"/>
    <lineage>
        <taxon>Bacteria</taxon>
        <taxon>Bacillati</taxon>
        <taxon>Bacillota</taxon>
        <taxon>Clostridia</taxon>
        <taxon>Eubacteriales</taxon>
        <taxon>Clostridiaceae</taxon>
        <taxon>Inconstantimicrobium</taxon>
    </lineage>
</organism>
<comment type="caution">
    <text evidence="1">The sequence shown here is derived from an EMBL/GenBank/DDBJ whole genome shotgun (WGS) entry which is preliminary data.</text>
</comment>
<keyword evidence="2" id="KW-1185">Reference proteome</keyword>
<dbReference type="EMBL" id="BROD01000001">
    <property type="protein sequence ID" value="GKX65391.1"/>
    <property type="molecule type" value="Genomic_DNA"/>
</dbReference>
<evidence type="ECO:0000313" key="2">
    <source>
        <dbReference type="Proteomes" id="UP001058074"/>
    </source>
</evidence>
<reference evidence="1" key="1">
    <citation type="journal article" date="2025" name="Int. J. Syst. Evol. Microbiol.">
        <title>Inconstantimicrobium mannanitabidum sp. nov., a novel member of the family Clostridiaceae isolated from anoxic soil under the treatment of reductive soil disinfestation.</title>
        <authorList>
            <person name="Ueki A."/>
            <person name="Tonouchi A."/>
            <person name="Honma S."/>
            <person name="Kaku N."/>
            <person name="Ueki K."/>
        </authorList>
    </citation>
    <scope>NUCLEOTIDE SEQUENCE</scope>
    <source>
        <strain evidence="1">TW13</strain>
    </source>
</reference>
<gene>
    <name evidence="1" type="primary">yloQ</name>
    <name evidence="1" type="ORF">rsdtw13_06490</name>
</gene>
<sequence length="352" mass="40575">MNRIDIKNYGYTEFYEKQVKKFEEIDKELIPARVLAVHKEQYKIISEFGEKDARLKGSIFYNDRFTKEFPTVGDFIMVKNNPIGEDVVFDVLERKSKFSRMDSWNRKEQLVAANFDYVFITVSLNYDFNIKRIERYLASAWQSGGTPVIILTKRDLCENLDDIVSKLEEIALGVDIVAVSSYTGEGINELERFIKPGKTVVFLGSSGVGKSSLTNAIAGEEIMKVNEIREDDSKGRHTTTHRQLITIKDHFMIIDTPGMREMELWCVEEGIDETFSDIETLARQCKFSDCKHHKEPNCAVKEAIENGSLSEDRYKNYIKLQKEAAYAKNKENRKAILENAAIRKKSIKFQKK</sequence>
<name>A0ACB5R8M5_9CLOT</name>
<proteinExistence type="predicted"/>